<keyword evidence="2" id="KW-0489">Methyltransferase</keyword>
<accession>A0A0T5XDK9</accession>
<sequence length="247" mass="28044">MRRAMEITLDDILYGKLKLKQPLHGPRVSVDTVLLSWFVRLRSKDRVMELGTASGAVALILAKRWQKVSAIKGIDIQEELIEIARENALANDLEDKVTFERGDVREISAICPPQTFDAVVVNPPYDEAFKSRTSPKEGVALAKQGIACTLEDVIRASFYLLKDRGRLYMVLRAKRTSELCYLLEKNRMPLKRLKIVYPKPKTEASVVLIEARRNAGRGLRLEPPLFICDERGDYTPELLAAYELEEN</sequence>
<dbReference type="Pfam" id="PF13847">
    <property type="entry name" value="Methyltransf_31"/>
    <property type="match status" value="1"/>
</dbReference>
<feature type="domain" description="Methyltransferase" evidence="1">
    <location>
        <begin position="42"/>
        <end position="168"/>
    </location>
</feature>
<dbReference type="PANTHER" id="PTHR47739">
    <property type="entry name" value="TRNA1(VAL) (ADENINE(37)-N6)-METHYLTRANSFERASE"/>
    <property type="match status" value="1"/>
</dbReference>
<comment type="caution">
    <text evidence="2">The sequence shown here is derived from an EMBL/GenBank/DDBJ whole genome shotgun (WGS) entry which is preliminary data.</text>
</comment>
<dbReference type="GO" id="GO:0032259">
    <property type="term" value="P:methylation"/>
    <property type="evidence" value="ECO:0007669"/>
    <property type="project" value="UniProtKB-KW"/>
</dbReference>
<name>A0A0T5XDK9_9BACT</name>
<proteinExistence type="predicted"/>
<dbReference type="OrthoDB" id="9777257at2"/>
<evidence type="ECO:0000313" key="2">
    <source>
        <dbReference type="EMBL" id="KRT35797.1"/>
    </source>
</evidence>
<dbReference type="Gene3D" id="3.40.50.150">
    <property type="entry name" value="Vaccinia Virus protein VP39"/>
    <property type="match status" value="1"/>
</dbReference>
<dbReference type="InterPro" id="IPR002052">
    <property type="entry name" value="DNA_methylase_N6_adenine_CS"/>
</dbReference>
<dbReference type="PROSITE" id="PS00092">
    <property type="entry name" value="N6_MTASE"/>
    <property type="match status" value="1"/>
</dbReference>
<dbReference type="GO" id="GO:0003676">
    <property type="term" value="F:nucleic acid binding"/>
    <property type="evidence" value="ECO:0007669"/>
    <property type="project" value="InterPro"/>
</dbReference>
<dbReference type="AlphaFoldDB" id="A0A0T5XDK9"/>
<protein>
    <submittedName>
        <fullName evidence="2">Methyltransferase small domain protein</fullName>
    </submittedName>
</protein>
<dbReference type="EMBL" id="ACJX03000001">
    <property type="protein sequence ID" value="KRT35797.1"/>
    <property type="molecule type" value="Genomic_DNA"/>
</dbReference>
<keyword evidence="2" id="KW-0808">Transferase</keyword>
<dbReference type="InterPro" id="IPR029063">
    <property type="entry name" value="SAM-dependent_MTases_sf"/>
</dbReference>
<dbReference type="eggNOG" id="COG4123">
    <property type="taxonomic scope" value="Bacteria"/>
</dbReference>
<dbReference type="PANTHER" id="PTHR47739:SF1">
    <property type="entry name" value="TRNA1(VAL) (ADENINE(37)-N6)-METHYLTRANSFERASE"/>
    <property type="match status" value="1"/>
</dbReference>
<dbReference type="InterPro" id="IPR025714">
    <property type="entry name" value="Methyltranfer_dom"/>
</dbReference>
<gene>
    <name evidence="2" type="ORF">HMPREF1705_03049</name>
</gene>
<dbReference type="InterPro" id="IPR050210">
    <property type="entry name" value="tRNA_Adenine-N(6)_MTase"/>
</dbReference>
<dbReference type="GO" id="GO:0008168">
    <property type="term" value="F:methyltransferase activity"/>
    <property type="evidence" value="ECO:0007669"/>
    <property type="project" value="UniProtKB-KW"/>
</dbReference>
<evidence type="ECO:0000259" key="1">
    <source>
        <dbReference type="Pfam" id="PF13847"/>
    </source>
</evidence>
<evidence type="ECO:0000313" key="3">
    <source>
        <dbReference type="Proteomes" id="UP000005273"/>
    </source>
</evidence>
<keyword evidence="3" id="KW-1185">Reference proteome</keyword>
<dbReference type="Proteomes" id="UP000005273">
    <property type="component" value="Unassembled WGS sequence"/>
</dbReference>
<reference evidence="3" key="1">
    <citation type="submission" date="2012-09" db="EMBL/GenBank/DDBJ databases">
        <authorList>
            <person name="Weinstock G."/>
            <person name="Sodergren E."/>
            <person name="Clifton S."/>
            <person name="Fulton L."/>
            <person name="Fulton B."/>
            <person name="Courtney L."/>
            <person name="Fronick C."/>
            <person name="Harrison M."/>
            <person name="Strong C."/>
            <person name="Farmer C."/>
            <person name="Delehaunty K."/>
            <person name="Markovic C."/>
            <person name="Hall O."/>
            <person name="Minx P."/>
            <person name="Tomlinson C."/>
            <person name="Mitreva M."/>
            <person name="Nelson J."/>
            <person name="Hou S."/>
            <person name="Wollam A."/>
            <person name="Pepin K.H."/>
            <person name="Johnson M."/>
            <person name="Bhonagiri V."/>
            <person name="Nash W.E."/>
            <person name="Suruliraj S."/>
            <person name="Warren W."/>
            <person name="Chinwalla A."/>
            <person name="Mardis E.R."/>
            <person name="Wilson R.K."/>
        </authorList>
    </citation>
    <scope>NUCLEOTIDE SEQUENCE [LARGE SCALE GENOMIC DNA]</scope>
    <source>
        <strain evidence="3">OS1</strain>
    </source>
</reference>
<dbReference type="CDD" id="cd02440">
    <property type="entry name" value="AdoMet_MTases"/>
    <property type="match status" value="1"/>
</dbReference>
<dbReference type="SUPFAM" id="SSF53335">
    <property type="entry name" value="S-adenosyl-L-methionine-dependent methyltransferases"/>
    <property type="match status" value="1"/>
</dbReference>
<organism evidence="2 3">
    <name type="scientific">Acetomicrobium hydrogeniformans ATCC BAA-1850</name>
    <dbReference type="NCBI Taxonomy" id="592015"/>
    <lineage>
        <taxon>Bacteria</taxon>
        <taxon>Thermotogati</taxon>
        <taxon>Synergistota</taxon>
        <taxon>Synergistia</taxon>
        <taxon>Synergistales</taxon>
        <taxon>Acetomicrobiaceae</taxon>
        <taxon>Acetomicrobium</taxon>
    </lineage>
</organism>
<dbReference type="STRING" id="592015.HMPREF1705_03049"/>